<keyword evidence="6 9" id="KW-0687">Ribonucleoprotein</keyword>
<gene>
    <name evidence="9 10" type="primary">LOC105264354</name>
</gene>
<dbReference type="Pfam" id="PF05731">
    <property type="entry name" value="TROVE"/>
    <property type="match status" value="1"/>
</dbReference>
<dbReference type="GO" id="GO:0046872">
    <property type="term" value="F:metal ion binding"/>
    <property type="evidence" value="ECO:0007669"/>
    <property type="project" value="UniProtKB-KW"/>
</dbReference>
<keyword evidence="5" id="KW-0694">RNA-binding</keyword>
<dbReference type="GO" id="GO:0003723">
    <property type="term" value="F:RNA binding"/>
    <property type="evidence" value="ECO:0007669"/>
    <property type="project" value="UniProtKB-KW"/>
</dbReference>
<dbReference type="InterPro" id="IPR036465">
    <property type="entry name" value="vWFA_dom_sf"/>
</dbReference>
<name>A0A9R1SYQ3_9HYME</name>
<feature type="domain" description="TROVE" evidence="7">
    <location>
        <begin position="1"/>
        <end position="375"/>
    </location>
</feature>
<dbReference type="InterPro" id="IPR056800">
    <property type="entry name" value="vWA_Ro60"/>
</dbReference>
<comment type="similarity">
    <text evidence="2">Belongs to the Ro 60 kDa family.</text>
</comment>
<dbReference type="PANTHER" id="PTHR14202:SF0">
    <property type="entry name" value="RNA-BINDING PROTEIN RO60"/>
    <property type="match status" value="1"/>
</dbReference>
<evidence type="ECO:0000256" key="4">
    <source>
        <dbReference type="ARBA" id="ARBA00022723"/>
    </source>
</evidence>
<dbReference type="PANTHER" id="PTHR14202">
    <property type="entry name" value="60 KDA RIBONUCLEOPROTEIN SSA/RO"/>
    <property type="match status" value="1"/>
</dbReference>
<evidence type="ECO:0000256" key="6">
    <source>
        <dbReference type="ARBA" id="ARBA00023274"/>
    </source>
</evidence>
<evidence type="ECO:0000313" key="9">
    <source>
        <dbReference type="RefSeq" id="XP_011299477.1"/>
    </source>
</evidence>
<keyword evidence="8" id="KW-1185">Reference proteome</keyword>
<evidence type="ECO:0000256" key="1">
    <source>
        <dbReference type="ARBA" id="ARBA00004496"/>
    </source>
</evidence>
<dbReference type="Gene3D" id="3.40.50.410">
    <property type="entry name" value="von Willebrand factor, type A domain"/>
    <property type="match status" value="1"/>
</dbReference>
<dbReference type="InterPro" id="IPR037214">
    <property type="entry name" value="TROVE_dom_sf"/>
</dbReference>
<evidence type="ECO:0000256" key="5">
    <source>
        <dbReference type="ARBA" id="ARBA00022884"/>
    </source>
</evidence>
<sequence>MAVEPITSPEHETPGNRFTRYLYVGKEYPVYHSGSWSAVTNIALEKLPSLEELASSPETELLPLEKIKSALSLGLIQQPETFIFALAASARQQKSEKLRRGAYEYVSQHCKNPEHFLLFICFASRLSKQQLIPRHGYGHGWRSAVNDWYLSQGSKDLANSVTRYKSRHGWTHKDIIKLSHLSTKGSPPDVQAVLKYIVLGLEKTKLEFSNESKTQEVLEFIERVEDFRQCDDPVRAAALIRTHHYTLEHVNPGLMKSPDVWEALIDTMDFPLIVLNLQRIHNAGLLTAGSQLTDKIITAFLNKDQVLKSKIRPSELLLAAKNYENPEGVPMPVKRRIGRKNKLKHKRISRPDKKVIEAIYSALNTSFSNVEGTGLKYLITVSTGGWRKSCQVGQIEGNIPWVVEAACILALGLLRAEEKVTVSTFTGTEGLNARPVHIEKSATFQETVERMKARSTGPPNLGKPMLWAAHHRRKYDVFVNVVDKMREKYDFTGRAMDLYKKKMNLPGTRLVNWVVGSTSTYMEGRNVSDVLTVCGFDVHIPRIIEAFARRQF</sequence>
<dbReference type="PROSITE" id="PS50988">
    <property type="entry name" value="TROVE"/>
    <property type="match status" value="1"/>
</dbReference>
<dbReference type="SUPFAM" id="SSF53300">
    <property type="entry name" value="vWA-like"/>
    <property type="match status" value="1"/>
</dbReference>
<dbReference type="OrthoDB" id="6098064at2759"/>
<dbReference type="KEGG" id="fas:105264354"/>
<accession>A0A9R1SYG5</accession>
<evidence type="ECO:0000256" key="2">
    <source>
        <dbReference type="ARBA" id="ARBA00007814"/>
    </source>
</evidence>
<keyword evidence="3" id="KW-0963">Cytoplasm</keyword>
<reference evidence="9 10" key="1">
    <citation type="submission" date="2025-04" db="UniProtKB">
        <authorList>
            <consortium name="RefSeq"/>
        </authorList>
    </citation>
    <scope>IDENTIFICATION</scope>
    <source>
        <strain evidence="9 10">USDA-PBARC FA_bdor</strain>
        <tissue evidence="9 10">Whole organism</tissue>
    </source>
</reference>
<accession>A0A9R1SYQ3</accession>
<protein>
    <submittedName>
        <fullName evidence="9 10">60 kDa SS-A/Ro ribonucleoprotein</fullName>
    </submittedName>
</protein>
<dbReference type="RefSeq" id="XP_011299477.1">
    <property type="nucleotide sequence ID" value="XM_011301175.1"/>
</dbReference>
<proteinExistence type="inferred from homology"/>
<dbReference type="GO" id="GO:0005737">
    <property type="term" value="C:cytoplasm"/>
    <property type="evidence" value="ECO:0007669"/>
    <property type="project" value="UniProtKB-SubCell"/>
</dbReference>
<dbReference type="GeneID" id="105264354"/>
<evidence type="ECO:0000259" key="7">
    <source>
        <dbReference type="PROSITE" id="PS50988"/>
    </source>
</evidence>
<dbReference type="InterPro" id="IPR008858">
    <property type="entry name" value="TROVE_dom"/>
</dbReference>
<dbReference type="RefSeq" id="XP_011299478.1">
    <property type="nucleotide sequence ID" value="XM_011301176.1"/>
</dbReference>
<evidence type="ECO:0000256" key="3">
    <source>
        <dbReference type="ARBA" id="ARBA00022490"/>
    </source>
</evidence>
<dbReference type="Proteomes" id="UP000694866">
    <property type="component" value="Unplaced"/>
</dbReference>
<dbReference type="Pfam" id="PF25045">
    <property type="entry name" value="vWA_Ro60"/>
    <property type="match status" value="1"/>
</dbReference>
<comment type="subcellular location">
    <subcellularLocation>
        <location evidence="1">Cytoplasm</location>
    </subcellularLocation>
</comment>
<dbReference type="GO" id="GO:1990904">
    <property type="term" value="C:ribonucleoprotein complex"/>
    <property type="evidence" value="ECO:0007669"/>
    <property type="project" value="UniProtKB-KW"/>
</dbReference>
<evidence type="ECO:0000313" key="10">
    <source>
        <dbReference type="RefSeq" id="XP_011299478.1"/>
    </source>
</evidence>
<evidence type="ECO:0000313" key="8">
    <source>
        <dbReference type="Proteomes" id="UP000694866"/>
    </source>
</evidence>
<dbReference type="SUPFAM" id="SSF140864">
    <property type="entry name" value="TROVE domain-like"/>
    <property type="match status" value="1"/>
</dbReference>
<organism evidence="8 10">
    <name type="scientific">Fopius arisanus</name>
    <dbReference type="NCBI Taxonomy" id="64838"/>
    <lineage>
        <taxon>Eukaryota</taxon>
        <taxon>Metazoa</taxon>
        <taxon>Ecdysozoa</taxon>
        <taxon>Arthropoda</taxon>
        <taxon>Hexapoda</taxon>
        <taxon>Insecta</taxon>
        <taxon>Pterygota</taxon>
        <taxon>Neoptera</taxon>
        <taxon>Endopterygota</taxon>
        <taxon>Hymenoptera</taxon>
        <taxon>Apocrita</taxon>
        <taxon>Ichneumonoidea</taxon>
        <taxon>Braconidae</taxon>
        <taxon>Opiinae</taxon>
        <taxon>Fopius</taxon>
    </lineage>
</organism>
<dbReference type="AlphaFoldDB" id="A0A9R1SYQ3"/>
<dbReference type="InterPro" id="IPR040322">
    <property type="entry name" value="TROVE2"/>
</dbReference>
<keyword evidence="4" id="KW-0479">Metal-binding</keyword>